<dbReference type="EMBL" id="BLPF01000002">
    <property type="protein sequence ID" value="GFJ82034.1"/>
    <property type="molecule type" value="Genomic_DNA"/>
</dbReference>
<reference evidence="1 2" key="2">
    <citation type="submission" date="2020-03" db="EMBL/GenBank/DDBJ databases">
        <authorList>
            <person name="Ichikawa N."/>
            <person name="Kimura A."/>
            <person name="Kitahashi Y."/>
            <person name="Uohara A."/>
        </authorList>
    </citation>
    <scope>NUCLEOTIDE SEQUENCE [LARGE SCALE GENOMIC DNA]</scope>
    <source>
        <strain evidence="1 2">NBRC 108639</strain>
    </source>
</reference>
<dbReference type="AlphaFoldDB" id="A0A6V8KE06"/>
<gene>
    <name evidence="1" type="ORF">Phou_062140</name>
</gene>
<reference evidence="1 2" key="1">
    <citation type="submission" date="2020-03" db="EMBL/GenBank/DDBJ databases">
        <title>Whole genome shotgun sequence of Phytohabitans houttuyneae NBRC 108639.</title>
        <authorList>
            <person name="Komaki H."/>
            <person name="Tamura T."/>
        </authorList>
    </citation>
    <scope>NUCLEOTIDE SEQUENCE [LARGE SCALE GENOMIC DNA]</scope>
    <source>
        <strain evidence="1 2">NBRC 108639</strain>
    </source>
</reference>
<sequence>MGEANVLVEALLTRAGISHAGLAKQLNIRGADLRLRYDHASVARWVRDHAIPRDPVPEMICALIGERLGIDITLADIGMLRGGGASDRQSSLTGAIDRAAALWHGDVRGRTPTTLLTGAKAAAPIWEWENPPDDDHIARLGEHRLDPVDVAMLRRARGHYQEMYRRVGGMPVRARITALLAERAAPLLRAAYDDDLGRQLYRAVGGLAALAGVCAYDANQQPLSQRHLFTALRLAKASGDRQFGAYIVALLANQALYLDQRRLVVQYAESALRAGGPSLNPALATDLHALAGKSYARMGDAHACRPHLRKSESIAAKLNQRHDQDEVSYVHPGLVETQVAEALRRLGDLSAAQTYAEESVRTAGATHLRGQVHRNAGLALILAARGDLDRSVHVAGHMLDRADGMESGRIHDRIQHVTRVLRPHAAESNVAAFIERADDHLHLKGI</sequence>
<evidence type="ECO:0000313" key="2">
    <source>
        <dbReference type="Proteomes" id="UP000482800"/>
    </source>
</evidence>
<name>A0A6V8KE06_9ACTN</name>
<dbReference type="InterPro" id="IPR011990">
    <property type="entry name" value="TPR-like_helical_dom_sf"/>
</dbReference>
<organism evidence="1 2">
    <name type="scientific">Phytohabitans houttuyneae</name>
    <dbReference type="NCBI Taxonomy" id="1076126"/>
    <lineage>
        <taxon>Bacteria</taxon>
        <taxon>Bacillati</taxon>
        <taxon>Actinomycetota</taxon>
        <taxon>Actinomycetes</taxon>
        <taxon>Micromonosporales</taxon>
        <taxon>Micromonosporaceae</taxon>
    </lineage>
</organism>
<protein>
    <submittedName>
        <fullName evidence="1">Transcriptional regulator</fullName>
    </submittedName>
</protein>
<proteinExistence type="predicted"/>
<dbReference type="SUPFAM" id="SSF48452">
    <property type="entry name" value="TPR-like"/>
    <property type="match status" value="1"/>
</dbReference>
<dbReference type="RefSeq" id="WP_173062021.1">
    <property type="nucleotide sequence ID" value="NZ_BAABGO010000057.1"/>
</dbReference>
<dbReference type="Proteomes" id="UP000482800">
    <property type="component" value="Unassembled WGS sequence"/>
</dbReference>
<comment type="caution">
    <text evidence="1">The sequence shown here is derived from an EMBL/GenBank/DDBJ whole genome shotgun (WGS) entry which is preliminary data.</text>
</comment>
<evidence type="ECO:0000313" key="1">
    <source>
        <dbReference type="EMBL" id="GFJ82034.1"/>
    </source>
</evidence>
<keyword evidence="2" id="KW-1185">Reference proteome</keyword>
<accession>A0A6V8KE06</accession>